<comment type="caution">
    <text evidence="1">The sequence shown here is derived from an EMBL/GenBank/DDBJ whole genome shotgun (WGS) entry which is preliminary data.</text>
</comment>
<reference evidence="2" key="1">
    <citation type="journal article" date="2023" name="G3 (Bethesda)">
        <title>Genome assembly and association tests identify interacting loci associated with vigor, precocity, and sex in interspecific pistachio rootstocks.</title>
        <authorList>
            <person name="Palmer W."/>
            <person name="Jacygrad E."/>
            <person name="Sagayaradj S."/>
            <person name="Cavanaugh K."/>
            <person name="Han R."/>
            <person name="Bertier L."/>
            <person name="Beede B."/>
            <person name="Kafkas S."/>
            <person name="Golino D."/>
            <person name="Preece J."/>
            <person name="Michelmore R."/>
        </authorList>
    </citation>
    <scope>NUCLEOTIDE SEQUENCE [LARGE SCALE GENOMIC DNA]</scope>
</reference>
<accession>A0ACC0Z6W4</accession>
<evidence type="ECO:0000313" key="2">
    <source>
        <dbReference type="Proteomes" id="UP001163603"/>
    </source>
</evidence>
<organism evidence="1 2">
    <name type="scientific">Pistacia integerrima</name>
    <dbReference type="NCBI Taxonomy" id="434235"/>
    <lineage>
        <taxon>Eukaryota</taxon>
        <taxon>Viridiplantae</taxon>
        <taxon>Streptophyta</taxon>
        <taxon>Embryophyta</taxon>
        <taxon>Tracheophyta</taxon>
        <taxon>Spermatophyta</taxon>
        <taxon>Magnoliopsida</taxon>
        <taxon>eudicotyledons</taxon>
        <taxon>Gunneridae</taxon>
        <taxon>Pentapetalae</taxon>
        <taxon>rosids</taxon>
        <taxon>malvids</taxon>
        <taxon>Sapindales</taxon>
        <taxon>Anacardiaceae</taxon>
        <taxon>Pistacia</taxon>
    </lineage>
</organism>
<protein>
    <submittedName>
        <fullName evidence="1">Uncharacterized protein</fullName>
    </submittedName>
</protein>
<proteinExistence type="predicted"/>
<dbReference type="EMBL" id="CM047738">
    <property type="protein sequence ID" value="KAJ0047057.1"/>
    <property type="molecule type" value="Genomic_DNA"/>
</dbReference>
<gene>
    <name evidence="1" type="ORF">Pint_05515</name>
</gene>
<keyword evidence="2" id="KW-1185">Reference proteome</keyword>
<dbReference type="Proteomes" id="UP001163603">
    <property type="component" value="Chromosome 3"/>
</dbReference>
<name>A0ACC0Z6W4_9ROSI</name>
<evidence type="ECO:0000313" key="1">
    <source>
        <dbReference type="EMBL" id="KAJ0047057.1"/>
    </source>
</evidence>
<sequence>MRREISPVRGRRTTGKERQQFDEMDDMAKWSAARLKPNSYDFKVEVFNLEYEILNVDPDEYSYICFIKDVKRCVASENEVVEMNPYEKFKVEVELPLSGARYIVEGDDDMEFIFEQYKSFGKRVIRVSVEAIPVDFVEPRTLLEAQPEDNEGFVRQDNEEAEEDIPDEFYWSVESDESDHEEDHESGQDGQGSGVVEGMETGQESGVVKGIEIGQGSGGVEGNQTGQGSGGVEDIEVQGEIKHMKGQQFAYGDNGKIHFKVGQVFEGVDHFRKVFRDYVIQRGFSVRKIHNERRRFKAKCKQTNCPFHLYVALMLDDVSFQIRKYRHSHTCTRVYNNREATTAWVAEKMGDFIRSQKGSSIKPLVDALGRKHYLQLSRSKLYRANQLAKGRSDKLHAESFTGLLKYDHIVKHTNPGSMYNVKSVSPEGIPNFQRCFLGFAAQKKGFIEGYRHFIGVDGCHLKGPYGGVLLSAVSMDANSGIFPVAITICEIENKESWKYFMTLLKEFIGDIDPITIMSDRQKGLVDAIQTCWPNASVRHCARHVYANFRKKFLRLRLRNLFWAVSRAANIIDFQQAMEKVEAVDREAHRWMIENNVRSWSRHAFDLDSKSDHVTNNMCEVFNSWLGENRELPILSLLEHYRRKVMVQMQARAKARNDWVTTVPPVVHRKINGLIESARNIEAIWPGSDEFEVVDNNCLPSRRYILNLQSQTCDCGMWQLSGVPCVHAVRCLLFRNIRNMEDYVDSSLRITSYVKTYADHIHPIPDPLNWPDLLREFALFREEKLHQPQQVRHVNIEATVKGSRYLRSVELKHVVVFGCVKTVKA</sequence>